<evidence type="ECO:0000256" key="2">
    <source>
        <dbReference type="ARBA" id="ARBA00007362"/>
    </source>
</evidence>
<evidence type="ECO:0000256" key="7">
    <source>
        <dbReference type="SAM" id="Phobius"/>
    </source>
</evidence>
<feature type="transmembrane region" description="Helical" evidence="7">
    <location>
        <begin position="41"/>
        <end position="61"/>
    </location>
</feature>
<feature type="transmembrane region" description="Helical" evidence="7">
    <location>
        <begin position="73"/>
        <end position="91"/>
    </location>
</feature>
<dbReference type="AlphaFoldDB" id="A0A7W7C5F2"/>
<feature type="domain" description="EamA" evidence="8">
    <location>
        <begin position="13"/>
        <end position="146"/>
    </location>
</feature>
<comment type="caution">
    <text evidence="9">The sequence shown here is derived from an EMBL/GenBank/DDBJ whole genome shotgun (WGS) entry which is preliminary data.</text>
</comment>
<evidence type="ECO:0000256" key="1">
    <source>
        <dbReference type="ARBA" id="ARBA00004651"/>
    </source>
</evidence>
<dbReference type="EMBL" id="JACHMH010000001">
    <property type="protein sequence ID" value="MBB4674863.1"/>
    <property type="molecule type" value="Genomic_DNA"/>
</dbReference>
<feature type="transmembrane region" description="Helical" evidence="7">
    <location>
        <begin position="263"/>
        <end position="285"/>
    </location>
</feature>
<evidence type="ECO:0000313" key="9">
    <source>
        <dbReference type="EMBL" id="MBB4674863.1"/>
    </source>
</evidence>
<feature type="transmembrane region" description="Helical" evidence="7">
    <location>
        <begin position="131"/>
        <end position="152"/>
    </location>
</feature>
<keyword evidence="5 7" id="KW-1133">Transmembrane helix</keyword>
<name>A0A7W7C5F2_9PSEU</name>
<dbReference type="InterPro" id="IPR037185">
    <property type="entry name" value="EmrE-like"/>
</dbReference>
<keyword evidence="6 7" id="KW-0472">Membrane</keyword>
<feature type="transmembrane region" description="Helical" evidence="7">
    <location>
        <begin position="164"/>
        <end position="187"/>
    </location>
</feature>
<keyword evidence="10" id="KW-1185">Reference proteome</keyword>
<dbReference type="InterPro" id="IPR050638">
    <property type="entry name" value="AA-Vitamin_Transporters"/>
</dbReference>
<comment type="subcellular location">
    <subcellularLocation>
        <location evidence="1">Cell membrane</location>
        <topology evidence="1">Multi-pass membrane protein</topology>
    </subcellularLocation>
</comment>
<evidence type="ECO:0000256" key="4">
    <source>
        <dbReference type="ARBA" id="ARBA00022692"/>
    </source>
</evidence>
<feature type="transmembrane region" description="Helical" evidence="7">
    <location>
        <begin position="12"/>
        <end position="35"/>
    </location>
</feature>
<feature type="transmembrane region" description="Helical" evidence="7">
    <location>
        <begin position="291"/>
        <end position="310"/>
    </location>
</feature>
<evidence type="ECO:0000256" key="3">
    <source>
        <dbReference type="ARBA" id="ARBA00022475"/>
    </source>
</evidence>
<evidence type="ECO:0000256" key="5">
    <source>
        <dbReference type="ARBA" id="ARBA00022989"/>
    </source>
</evidence>
<evidence type="ECO:0000256" key="6">
    <source>
        <dbReference type="ARBA" id="ARBA00023136"/>
    </source>
</evidence>
<protein>
    <submittedName>
        <fullName evidence="9">Drug/metabolite transporter (DMT)-like permease</fullName>
    </submittedName>
</protein>
<accession>A0A7W7C5F2</accession>
<evidence type="ECO:0000313" key="10">
    <source>
        <dbReference type="Proteomes" id="UP000533598"/>
    </source>
</evidence>
<dbReference type="RefSeq" id="WP_185000931.1">
    <property type="nucleotide sequence ID" value="NZ_BAAAUI010000018.1"/>
</dbReference>
<reference evidence="9 10" key="1">
    <citation type="submission" date="2020-08" db="EMBL/GenBank/DDBJ databases">
        <title>Sequencing the genomes of 1000 actinobacteria strains.</title>
        <authorList>
            <person name="Klenk H.-P."/>
        </authorList>
    </citation>
    <scope>NUCLEOTIDE SEQUENCE [LARGE SCALE GENOMIC DNA]</scope>
    <source>
        <strain evidence="9 10">DSM 44230</strain>
    </source>
</reference>
<dbReference type="PANTHER" id="PTHR32322:SF18">
    <property type="entry name" value="S-ADENOSYLMETHIONINE_S-ADENOSYLHOMOCYSTEINE TRANSPORTER"/>
    <property type="match status" value="1"/>
</dbReference>
<dbReference type="PANTHER" id="PTHR32322">
    <property type="entry name" value="INNER MEMBRANE TRANSPORTER"/>
    <property type="match status" value="1"/>
</dbReference>
<organism evidence="9 10">
    <name type="scientific">Crossiella cryophila</name>
    <dbReference type="NCBI Taxonomy" id="43355"/>
    <lineage>
        <taxon>Bacteria</taxon>
        <taxon>Bacillati</taxon>
        <taxon>Actinomycetota</taxon>
        <taxon>Actinomycetes</taxon>
        <taxon>Pseudonocardiales</taxon>
        <taxon>Pseudonocardiaceae</taxon>
        <taxon>Crossiella</taxon>
    </lineage>
</organism>
<dbReference type="GO" id="GO:0005886">
    <property type="term" value="C:plasma membrane"/>
    <property type="evidence" value="ECO:0007669"/>
    <property type="project" value="UniProtKB-SubCell"/>
</dbReference>
<comment type="similarity">
    <text evidence="2">Belongs to the EamA transporter family.</text>
</comment>
<evidence type="ECO:0000259" key="8">
    <source>
        <dbReference type="Pfam" id="PF00892"/>
    </source>
</evidence>
<proteinExistence type="inferred from homology"/>
<dbReference type="SUPFAM" id="SSF103481">
    <property type="entry name" value="Multidrug resistance efflux transporter EmrE"/>
    <property type="match status" value="1"/>
</dbReference>
<feature type="transmembrane region" description="Helical" evidence="7">
    <location>
        <begin position="97"/>
        <end position="119"/>
    </location>
</feature>
<feature type="transmembrane region" description="Helical" evidence="7">
    <location>
        <begin position="199"/>
        <end position="222"/>
    </location>
</feature>
<keyword evidence="4 7" id="KW-0812">Transmembrane</keyword>
<dbReference type="Pfam" id="PF00892">
    <property type="entry name" value="EamA"/>
    <property type="match status" value="1"/>
</dbReference>
<dbReference type="Proteomes" id="UP000533598">
    <property type="component" value="Unassembled WGS sequence"/>
</dbReference>
<dbReference type="InterPro" id="IPR000620">
    <property type="entry name" value="EamA_dom"/>
</dbReference>
<sequence length="316" mass="32949">MSQQTAVRGAGLAGIGLGIGANLIWGLAFLVPVLLPEFSPVAVTLGRYVCYGLLSVALIVFTGTRLRGHSWPVWRSCLLFAVTGNVGYYFLLVQGIALVGAPVVAVIIGTLPVTVAVYGNLRRREFPFRRLALPVGVILLGLVAVNLSEIDWSGLGGRSLGEQLLGVGCAVLALAMWTWFGVANAHFLRTNPQVSSADWSTLIGIATLGLSVLAAPLLLVTGDAVGRGIGADSLWYLLLGSLVLGVLVSWGGTLLWNQASSRLPVSVAGQLIVFETISGLVYVFLASGKTPPLLGVAGMAVVLLGVLIGIRQARTA</sequence>
<keyword evidence="3" id="KW-1003">Cell membrane</keyword>
<feature type="transmembrane region" description="Helical" evidence="7">
    <location>
        <begin position="234"/>
        <end position="256"/>
    </location>
</feature>
<gene>
    <name evidence="9" type="ORF">HNR67_000981</name>
</gene>